<keyword evidence="4" id="KW-1185">Reference proteome</keyword>
<proteinExistence type="inferred from homology"/>
<dbReference type="GO" id="GO:0003755">
    <property type="term" value="F:peptidyl-prolyl cis-trans isomerase activity"/>
    <property type="evidence" value="ECO:0007669"/>
    <property type="project" value="UniProtKB-UniRule"/>
</dbReference>
<dbReference type="EC" id="5.2.1.8" evidence="1"/>
<dbReference type="AlphaFoldDB" id="A0AAW1REC2"/>
<dbReference type="EMBL" id="JALJOU010000042">
    <property type="protein sequence ID" value="KAK9832089.1"/>
    <property type="molecule type" value="Genomic_DNA"/>
</dbReference>
<protein>
    <recommendedName>
        <fullName evidence="1">Peptidyl-prolyl cis-trans isomerase</fullName>
        <shortName evidence="1">PPIase</shortName>
        <ecNumber evidence="1">5.2.1.8</ecNumber>
    </recommendedName>
</protein>
<dbReference type="InterPro" id="IPR002130">
    <property type="entry name" value="Cyclophilin-type_PPIase_dom"/>
</dbReference>
<dbReference type="Proteomes" id="UP001445335">
    <property type="component" value="Unassembled WGS sequence"/>
</dbReference>
<feature type="domain" description="PPIase cyclophilin-type" evidence="2">
    <location>
        <begin position="61"/>
        <end position="243"/>
    </location>
</feature>
<dbReference type="GO" id="GO:0009507">
    <property type="term" value="C:chloroplast"/>
    <property type="evidence" value="ECO:0007669"/>
    <property type="project" value="TreeGrafter"/>
</dbReference>
<dbReference type="PROSITE" id="PS50072">
    <property type="entry name" value="CSA_PPIASE_2"/>
    <property type="match status" value="1"/>
</dbReference>
<dbReference type="Gene3D" id="2.40.100.10">
    <property type="entry name" value="Cyclophilin-like"/>
    <property type="match status" value="1"/>
</dbReference>
<dbReference type="InterPro" id="IPR044178">
    <property type="entry name" value="CYP28-like"/>
</dbReference>
<comment type="similarity">
    <text evidence="1">Belongs to the cyclophilin-type PPIase family.</text>
</comment>
<keyword evidence="1" id="KW-0697">Rotamase</keyword>
<sequence>MQANSDCVLYLAAGRRAGAEEQDDLTITDVVYLDVGLCPEGLRQDRRSGDKSALCEEPSPLGLFGRQAPGTTATFLALVRSGAYNGTTFSKVLPGRWIQAGRQGSPRMGAVALPPDMPCNDDLLAARSFRLRHSSPGTVSLAVAENDDDARLKSGRNYHNAEFLVTTGPGPVPALDGENIVMGRVLEGLGTVAQVAAVPTFQPNERVQALNQVASLIGDGRAAKVRAKYGQPLRAVVIRDSGVLPIREPFVWQG</sequence>
<comment type="caution">
    <text evidence="3">The sequence shown here is derived from an EMBL/GenBank/DDBJ whole genome shotgun (WGS) entry which is preliminary data.</text>
</comment>
<name>A0AAW1REC2_9CHLO</name>
<keyword evidence="1" id="KW-0413">Isomerase</keyword>
<reference evidence="3 4" key="1">
    <citation type="journal article" date="2024" name="Nat. Commun.">
        <title>Phylogenomics reveals the evolutionary origins of lichenization in chlorophyte algae.</title>
        <authorList>
            <person name="Puginier C."/>
            <person name="Libourel C."/>
            <person name="Otte J."/>
            <person name="Skaloud P."/>
            <person name="Haon M."/>
            <person name="Grisel S."/>
            <person name="Petersen M."/>
            <person name="Berrin J.G."/>
            <person name="Delaux P.M."/>
            <person name="Dal Grande F."/>
            <person name="Keller J."/>
        </authorList>
    </citation>
    <scope>NUCLEOTIDE SEQUENCE [LARGE SCALE GENOMIC DNA]</scope>
    <source>
        <strain evidence="3 4">SAG 245.80</strain>
    </source>
</reference>
<comment type="catalytic activity">
    <reaction evidence="1">
        <text>[protein]-peptidylproline (omega=180) = [protein]-peptidylproline (omega=0)</text>
        <dbReference type="Rhea" id="RHEA:16237"/>
        <dbReference type="Rhea" id="RHEA-COMP:10747"/>
        <dbReference type="Rhea" id="RHEA-COMP:10748"/>
        <dbReference type="ChEBI" id="CHEBI:83833"/>
        <dbReference type="ChEBI" id="CHEBI:83834"/>
        <dbReference type="EC" id="5.2.1.8"/>
    </reaction>
</comment>
<evidence type="ECO:0000256" key="1">
    <source>
        <dbReference type="RuleBase" id="RU363019"/>
    </source>
</evidence>
<evidence type="ECO:0000259" key="2">
    <source>
        <dbReference type="PROSITE" id="PS50072"/>
    </source>
</evidence>
<dbReference type="SUPFAM" id="SSF50891">
    <property type="entry name" value="Cyclophilin-like"/>
    <property type="match status" value="1"/>
</dbReference>
<organism evidence="3 4">
    <name type="scientific">Elliptochloris bilobata</name>
    <dbReference type="NCBI Taxonomy" id="381761"/>
    <lineage>
        <taxon>Eukaryota</taxon>
        <taxon>Viridiplantae</taxon>
        <taxon>Chlorophyta</taxon>
        <taxon>core chlorophytes</taxon>
        <taxon>Trebouxiophyceae</taxon>
        <taxon>Trebouxiophyceae incertae sedis</taxon>
        <taxon>Elliptochloris clade</taxon>
        <taxon>Elliptochloris</taxon>
    </lineage>
</organism>
<accession>A0AAW1REC2</accession>
<dbReference type="PANTHER" id="PTHR47875">
    <property type="entry name" value="PEPTIDYL-PROLYL CIS-TRANS ISOMERASE CYP28, CHLOROPLASTIC"/>
    <property type="match status" value="1"/>
</dbReference>
<dbReference type="PRINTS" id="PR00153">
    <property type="entry name" value="CSAPPISMRASE"/>
</dbReference>
<comment type="function">
    <text evidence="1">PPIases accelerate the folding of proteins. It catalyzes the cis-trans isomerization of proline imidic peptide bonds in oligopeptides.</text>
</comment>
<gene>
    <name evidence="3" type="ORF">WJX81_005571</name>
</gene>
<dbReference type="InterPro" id="IPR029000">
    <property type="entry name" value="Cyclophilin-like_dom_sf"/>
</dbReference>
<dbReference type="Pfam" id="PF00160">
    <property type="entry name" value="Pro_isomerase"/>
    <property type="match status" value="1"/>
</dbReference>
<evidence type="ECO:0000313" key="3">
    <source>
        <dbReference type="EMBL" id="KAK9832089.1"/>
    </source>
</evidence>
<evidence type="ECO:0000313" key="4">
    <source>
        <dbReference type="Proteomes" id="UP001445335"/>
    </source>
</evidence>
<dbReference type="PANTHER" id="PTHR47875:SF1">
    <property type="entry name" value="PEPTIDYL-PROLYL CIS-TRANS ISOMERASE CYP28, CHLOROPLASTIC"/>
    <property type="match status" value="1"/>
</dbReference>